<evidence type="ECO:0000256" key="1">
    <source>
        <dbReference type="ARBA" id="ARBA00004127"/>
    </source>
</evidence>
<name>K6W7R6_9MICO</name>
<dbReference type="eggNOG" id="COG2020">
    <property type="taxonomic scope" value="Bacteria"/>
</dbReference>
<gene>
    <name evidence="6" type="ORF">KILIM_017_00810</name>
</gene>
<dbReference type="STRING" id="1184609.KILIM_017_00810"/>
<evidence type="ECO:0000256" key="2">
    <source>
        <dbReference type="ARBA" id="ARBA00022692"/>
    </source>
</evidence>
<feature type="transmembrane region" description="Helical" evidence="5">
    <location>
        <begin position="139"/>
        <end position="167"/>
    </location>
</feature>
<dbReference type="EMBL" id="BAHD01000017">
    <property type="protein sequence ID" value="GAB95235.1"/>
    <property type="molecule type" value="Genomic_DNA"/>
</dbReference>
<dbReference type="GO" id="GO:0012505">
    <property type="term" value="C:endomembrane system"/>
    <property type="evidence" value="ECO:0007669"/>
    <property type="project" value="UniProtKB-SubCell"/>
</dbReference>
<keyword evidence="7" id="KW-1185">Reference proteome</keyword>
<evidence type="ECO:0000256" key="4">
    <source>
        <dbReference type="ARBA" id="ARBA00023136"/>
    </source>
</evidence>
<dbReference type="AlphaFoldDB" id="K6W7R6"/>
<reference evidence="6 7" key="1">
    <citation type="submission" date="2012-08" db="EMBL/GenBank/DDBJ databases">
        <title>Whole genome shotgun sequence of Kineosphaera limosa NBRC 100340.</title>
        <authorList>
            <person name="Yoshida I."/>
            <person name="Isaki S."/>
            <person name="Hosoyama A."/>
            <person name="Tsuchikane K."/>
            <person name="Katsumata H."/>
            <person name="Ando Y."/>
            <person name="Ohji S."/>
            <person name="Hamada M."/>
            <person name="Tamura T."/>
            <person name="Yamazoe A."/>
            <person name="Yamazaki S."/>
            <person name="Fujita N."/>
        </authorList>
    </citation>
    <scope>NUCLEOTIDE SEQUENCE [LARGE SCALE GENOMIC DNA]</scope>
    <source>
        <strain evidence="6 7">NBRC 100340</strain>
    </source>
</reference>
<protein>
    <recommendedName>
        <fullName evidence="8">Isoprenylcysteine carboxylmethyltransferase family protein</fullName>
    </recommendedName>
</protein>
<keyword evidence="4 5" id="KW-0472">Membrane</keyword>
<sequence>MDVTLRAGLALAAYVLVLGLTFGVRAARQRAQTGDSGLRGITGRPWSPEWLGGVFFVVALVLFAVSPVVAMLGWMPVLAGAFWSSVWPVLLGWLLVVAGTGYVLWSQAAMGHSWRVGVDHGERTELVTSGPFAQVRNPVFSGIVAAATGFALLVPGWFALAALLMLVAAIRLQVRHAEEPYLLATHGEAYRRYAASTGRFLPGVGCLR</sequence>
<evidence type="ECO:0008006" key="8">
    <source>
        <dbReference type="Google" id="ProtNLM"/>
    </source>
</evidence>
<dbReference type="Pfam" id="PF04191">
    <property type="entry name" value="PEMT"/>
    <property type="match status" value="1"/>
</dbReference>
<dbReference type="InterPro" id="IPR007318">
    <property type="entry name" value="Phopholipid_MeTrfase"/>
</dbReference>
<keyword evidence="2 5" id="KW-0812">Transmembrane</keyword>
<evidence type="ECO:0000313" key="7">
    <source>
        <dbReference type="Proteomes" id="UP000008366"/>
    </source>
</evidence>
<feature type="transmembrane region" description="Helical" evidence="5">
    <location>
        <begin position="86"/>
        <end position="105"/>
    </location>
</feature>
<dbReference type="PANTHER" id="PTHR43847">
    <property type="entry name" value="BLL3993 PROTEIN"/>
    <property type="match status" value="1"/>
</dbReference>
<evidence type="ECO:0000313" key="6">
    <source>
        <dbReference type="EMBL" id="GAB95235.1"/>
    </source>
</evidence>
<dbReference type="Gene3D" id="1.20.120.1630">
    <property type="match status" value="1"/>
</dbReference>
<comment type="subcellular location">
    <subcellularLocation>
        <location evidence="1">Endomembrane system</location>
        <topology evidence="1">Multi-pass membrane protein</topology>
    </subcellularLocation>
</comment>
<dbReference type="InterPro" id="IPR052527">
    <property type="entry name" value="Metal_cation-efflux_comp"/>
</dbReference>
<keyword evidence="3 5" id="KW-1133">Transmembrane helix</keyword>
<dbReference type="PANTHER" id="PTHR43847:SF1">
    <property type="entry name" value="BLL3993 PROTEIN"/>
    <property type="match status" value="1"/>
</dbReference>
<dbReference type="RefSeq" id="WP_006591767.1">
    <property type="nucleotide sequence ID" value="NZ_BAHD01000017.1"/>
</dbReference>
<dbReference type="OrthoDB" id="941586at2"/>
<organism evidence="6 7">
    <name type="scientific">Kineosphaera limosa NBRC 100340</name>
    <dbReference type="NCBI Taxonomy" id="1184609"/>
    <lineage>
        <taxon>Bacteria</taxon>
        <taxon>Bacillati</taxon>
        <taxon>Actinomycetota</taxon>
        <taxon>Actinomycetes</taxon>
        <taxon>Micrococcales</taxon>
        <taxon>Dermatophilaceae</taxon>
        <taxon>Kineosphaera</taxon>
    </lineage>
</organism>
<dbReference type="Proteomes" id="UP000008366">
    <property type="component" value="Unassembled WGS sequence"/>
</dbReference>
<evidence type="ECO:0000256" key="5">
    <source>
        <dbReference type="SAM" id="Phobius"/>
    </source>
</evidence>
<feature type="transmembrane region" description="Helical" evidence="5">
    <location>
        <begin position="50"/>
        <end position="74"/>
    </location>
</feature>
<accession>K6W7R6</accession>
<evidence type="ECO:0000256" key="3">
    <source>
        <dbReference type="ARBA" id="ARBA00022989"/>
    </source>
</evidence>
<proteinExistence type="predicted"/>
<comment type="caution">
    <text evidence="6">The sequence shown here is derived from an EMBL/GenBank/DDBJ whole genome shotgun (WGS) entry which is preliminary data.</text>
</comment>